<sequence>MSNSQKVDLHVGLPADQYLMQSITQIPQERNLDLGAGTNEHIRLLEAALDLSECVDVDQATDVIRRFGRSPMAPRGKRLQDGQTTAEEEGCYTLSTSQFPYLVKLTDCGLDVLRWAEAVSKKGITREIEANWTTQDDVKASVKWTIKWDEGNNITDREQSFILGPHSLSLVTNSTEWEPQILCEVKEDGAPIFRSSETNWTSQQVQDILRRWESEGIS</sequence>
<dbReference type="AlphaFoldDB" id="A0A4Q1BAF5"/>
<organism evidence="1 2">
    <name type="scientific">Tremella mesenterica</name>
    <name type="common">Jelly fungus</name>
    <dbReference type="NCBI Taxonomy" id="5217"/>
    <lineage>
        <taxon>Eukaryota</taxon>
        <taxon>Fungi</taxon>
        <taxon>Dikarya</taxon>
        <taxon>Basidiomycota</taxon>
        <taxon>Agaricomycotina</taxon>
        <taxon>Tremellomycetes</taxon>
        <taxon>Tremellales</taxon>
        <taxon>Tremellaceae</taxon>
        <taxon>Tremella</taxon>
    </lineage>
</organism>
<keyword evidence="2" id="KW-1185">Reference proteome</keyword>
<proteinExistence type="predicted"/>
<protein>
    <submittedName>
        <fullName evidence="1">Uncharacterized protein</fullName>
    </submittedName>
</protein>
<dbReference type="Proteomes" id="UP000289152">
    <property type="component" value="Unassembled WGS sequence"/>
</dbReference>
<name>A0A4Q1BAF5_TREME</name>
<evidence type="ECO:0000313" key="1">
    <source>
        <dbReference type="EMBL" id="RXK34634.1"/>
    </source>
</evidence>
<accession>A0A4Q1BAF5</accession>
<dbReference type="InParanoid" id="A0A4Q1BAF5"/>
<reference evidence="1 2" key="1">
    <citation type="submission" date="2016-06" db="EMBL/GenBank/DDBJ databases">
        <title>Evolution of pathogenesis and genome organization in the Tremellales.</title>
        <authorList>
            <person name="Cuomo C."/>
            <person name="Litvintseva A."/>
            <person name="Heitman J."/>
            <person name="Chen Y."/>
            <person name="Sun S."/>
            <person name="Springer D."/>
            <person name="Dromer F."/>
            <person name="Young S."/>
            <person name="Zeng Q."/>
            <person name="Chapman S."/>
            <person name="Gujja S."/>
            <person name="Saif S."/>
            <person name="Birren B."/>
        </authorList>
    </citation>
    <scope>NUCLEOTIDE SEQUENCE [LARGE SCALE GENOMIC DNA]</scope>
    <source>
        <strain evidence="1 2">ATCC 28783</strain>
    </source>
</reference>
<gene>
    <name evidence="1" type="ORF">M231_08110</name>
</gene>
<dbReference type="EMBL" id="SDIL01000266">
    <property type="protein sequence ID" value="RXK34634.1"/>
    <property type="molecule type" value="Genomic_DNA"/>
</dbReference>
<evidence type="ECO:0000313" key="2">
    <source>
        <dbReference type="Proteomes" id="UP000289152"/>
    </source>
</evidence>
<comment type="caution">
    <text evidence="1">The sequence shown here is derived from an EMBL/GenBank/DDBJ whole genome shotgun (WGS) entry which is preliminary data.</text>
</comment>